<gene>
    <name evidence="1" type="ORF">TCM_042204</name>
</gene>
<dbReference type="EMBL" id="CM001887">
    <property type="protein sequence ID" value="EOY34582.1"/>
    <property type="molecule type" value="Genomic_DNA"/>
</dbReference>
<dbReference type="InParanoid" id="A0A061GZ32"/>
<dbReference type="Proteomes" id="UP000026915">
    <property type="component" value="Chromosome 9"/>
</dbReference>
<evidence type="ECO:0000313" key="1">
    <source>
        <dbReference type="EMBL" id="EOY34582.1"/>
    </source>
</evidence>
<accession>A0A061GZ32</accession>
<reference evidence="1 2" key="1">
    <citation type="journal article" date="2013" name="Genome Biol.">
        <title>The genome sequence of the most widely cultivated cacao type and its use to identify candidate genes regulating pod color.</title>
        <authorList>
            <person name="Motamayor J.C."/>
            <person name="Mockaitis K."/>
            <person name="Schmutz J."/>
            <person name="Haiminen N."/>
            <person name="Iii D.L."/>
            <person name="Cornejo O."/>
            <person name="Findley S.D."/>
            <person name="Zheng P."/>
            <person name="Utro F."/>
            <person name="Royaert S."/>
            <person name="Saski C."/>
            <person name="Jenkins J."/>
            <person name="Podicheti R."/>
            <person name="Zhao M."/>
            <person name="Scheffler B.E."/>
            <person name="Stack J.C."/>
            <person name="Feltus F.A."/>
            <person name="Mustiga G.M."/>
            <person name="Amores F."/>
            <person name="Phillips W."/>
            <person name="Marelli J.P."/>
            <person name="May G.D."/>
            <person name="Shapiro H."/>
            <person name="Ma J."/>
            <person name="Bustamante C.D."/>
            <person name="Schnell R.J."/>
            <person name="Main D."/>
            <person name="Gilbert D."/>
            <person name="Parida L."/>
            <person name="Kuhn D.N."/>
        </authorList>
    </citation>
    <scope>NUCLEOTIDE SEQUENCE [LARGE SCALE GENOMIC DNA]</scope>
    <source>
        <strain evidence="2">cv. Matina 1-6</strain>
    </source>
</reference>
<keyword evidence="2" id="KW-1185">Reference proteome</keyword>
<organism evidence="1 2">
    <name type="scientific">Theobroma cacao</name>
    <name type="common">Cacao</name>
    <name type="synonym">Cocoa</name>
    <dbReference type="NCBI Taxonomy" id="3641"/>
    <lineage>
        <taxon>Eukaryota</taxon>
        <taxon>Viridiplantae</taxon>
        <taxon>Streptophyta</taxon>
        <taxon>Embryophyta</taxon>
        <taxon>Tracheophyta</taxon>
        <taxon>Spermatophyta</taxon>
        <taxon>Magnoliopsida</taxon>
        <taxon>eudicotyledons</taxon>
        <taxon>Gunneridae</taxon>
        <taxon>Pentapetalae</taxon>
        <taxon>rosids</taxon>
        <taxon>malvids</taxon>
        <taxon>Malvales</taxon>
        <taxon>Malvaceae</taxon>
        <taxon>Byttnerioideae</taxon>
        <taxon>Theobroma</taxon>
    </lineage>
</organism>
<proteinExistence type="predicted"/>
<dbReference type="HOGENOM" id="CLU_2578722_0_0_1"/>
<name>A0A061GZ32_THECC</name>
<evidence type="ECO:0000313" key="2">
    <source>
        <dbReference type="Proteomes" id="UP000026915"/>
    </source>
</evidence>
<dbReference type="AlphaFoldDB" id="A0A061GZ32"/>
<dbReference type="Gramene" id="EOY34582">
    <property type="protein sequence ID" value="EOY34582"/>
    <property type="gene ID" value="TCM_042204"/>
</dbReference>
<protein>
    <submittedName>
        <fullName evidence="1">Uncharacterized protein</fullName>
    </submittedName>
</protein>
<sequence>MQMRVSRTERVGPCRFENLLFWSPTGYQGRRFLGQKRCMLMMRRKKGRRGLGHAMEGSVPGQKVCLNMNKETKLGKGRENG</sequence>